<feature type="active site" evidence="4 5">
    <location>
        <position position="360"/>
    </location>
</feature>
<accession>A0ABD6AW62</accession>
<dbReference type="PANTHER" id="PTHR32268">
    <property type="entry name" value="HOMOSERINE O-ACETYLTRANSFERASE"/>
    <property type="match status" value="1"/>
</dbReference>
<feature type="active site" evidence="4 5">
    <location>
        <position position="327"/>
    </location>
</feature>
<dbReference type="NCBIfam" id="NF001209">
    <property type="entry name" value="PRK00175.1"/>
    <property type="match status" value="1"/>
</dbReference>
<protein>
    <recommendedName>
        <fullName evidence="4">Homoserine O-acetyltransferase</fullName>
        <shortName evidence="4">HAT</shortName>
        <ecNumber evidence="4">2.3.1.31</ecNumber>
    </recommendedName>
    <alternativeName>
        <fullName evidence="4">Homoserine transacetylase</fullName>
        <shortName evidence="4">HTA</shortName>
    </alternativeName>
</protein>
<feature type="active site" description="Nucleophile" evidence="4 5">
    <location>
        <position position="152"/>
    </location>
</feature>
<comment type="function">
    <text evidence="1 4">Transfers an acetyl group from acetyl-CoA to L-homoserine, forming acetyl-L-homoserine.</text>
</comment>
<dbReference type="RefSeq" id="WP_250873788.1">
    <property type="nucleotide sequence ID" value="NZ_JALXFV010000005.1"/>
</dbReference>
<comment type="caution">
    <text evidence="4">Lacks conserved residue(s) required for the propagation of feature annotation.</text>
</comment>
<reference evidence="8 9" key="1">
    <citation type="journal article" date="2019" name="Int. J. Syst. Evol. Microbiol.">
        <title>The Global Catalogue of Microorganisms (GCM) 10K type strain sequencing project: providing services to taxonomists for standard genome sequencing and annotation.</title>
        <authorList>
            <consortium name="The Broad Institute Genomics Platform"/>
            <consortium name="The Broad Institute Genome Sequencing Center for Infectious Disease"/>
            <person name="Wu L."/>
            <person name="Ma J."/>
        </authorList>
    </citation>
    <scope>NUCLEOTIDE SEQUENCE [LARGE SCALE GENOMIC DNA]</scope>
    <source>
        <strain evidence="8 9">CGMCC 1.12563</strain>
    </source>
</reference>
<feature type="binding site" evidence="4">
    <location>
        <position position="361"/>
    </location>
    <ligand>
        <name>substrate</name>
    </ligand>
</feature>
<sequence>MSQQVSLGPFEFACGQSVEDLELTYETYGERAPDDSNVVLVCHALTGSHNVARNPNRALTDGGTSPADQATAWWDDVVGPGKTVDTREFFVVCATVPGSCYGSSGPASVNPETGERYGTDFPPVTVGDWTRAQARLLDHLGVDRLAAVLGGSVGGMNALDWARRYPERVERVAAIATGARLDAQLLALDGIARRAITTDPDWQEGDYYDTGREPSEGLALARQLAHVTYLSKDSMDDRFGRRSATRGQSENGAEFSSDPGAAFFPYRDVESYLDYNADRFTERFDANAYLYLTRAMDEFDLAAGYRDLADALAAFDGEVLCLSYTGDWHFTVAQGERIAEAFRASGTSVAHTVIDSEYGHDAFLAHPETLDAPLRDFLSDGVRGGAVRDDGSEHATDDDRPRFAPVHASLFGHG</sequence>
<dbReference type="GO" id="GO:0009086">
    <property type="term" value="P:methionine biosynthetic process"/>
    <property type="evidence" value="ECO:0007669"/>
    <property type="project" value="UniProtKB-UniRule"/>
</dbReference>
<proteinExistence type="inferred from homology"/>
<dbReference type="EC" id="2.3.1.31" evidence="4"/>
<evidence type="ECO:0000313" key="9">
    <source>
        <dbReference type="Proteomes" id="UP001597187"/>
    </source>
</evidence>
<keyword evidence="4" id="KW-0028">Amino-acid biosynthesis</keyword>
<evidence type="ECO:0000256" key="4">
    <source>
        <dbReference type="HAMAP-Rule" id="MF_00296"/>
    </source>
</evidence>
<gene>
    <name evidence="4" type="primary">metXA</name>
    <name evidence="8" type="ORF">ACFSBT_11085</name>
</gene>
<comment type="catalytic activity">
    <reaction evidence="3 4">
        <text>L-homoserine + acetyl-CoA = O-acetyl-L-homoserine + CoA</text>
        <dbReference type="Rhea" id="RHEA:13701"/>
        <dbReference type="ChEBI" id="CHEBI:57287"/>
        <dbReference type="ChEBI" id="CHEBI:57288"/>
        <dbReference type="ChEBI" id="CHEBI:57476"/>
        <dbReference type="ChEBI" id="CHEBI:57716"/>
        <dbReference type="EC" id="2.3.1.31"/>
    </reaction>
</comment>
<dbReference type="NCBIfam" id="TIGR01392">
    <property type="entry name" value="homoserO_Ac_trn"/>
    <property type="match status" value="1"/>
</dbReference>
<dbReference type="GO" id="GO:0004414">
    <property type="term" value="F:homoserine O-acetyltransferase activity"/>
    <property type="evidence" value="ECO:0007669"/>
    <property type="project" value="UniProtKB-UniRule"/>
</dbReference>
<evidence type="ECO:0000256" key="5">
    <source>
        <dbReference type="PIRSR" id="PIRSR000443-1"/>
    </source>
</evidence>
<dbReference type="Proteomes" id="UP001597187">
    <property type="component" value="Unassembled WGS sequence"/>
</dbReference>
<keyword evidence="2 4" id="KW-0808">Transferase</keyword>
<dbReference type="InterPro" id="IPR008220">
    <property type="entry name" value="HAT_MetX-like"/>
</dbReference>
<comment type="pathway">
    <text evidence="4">Amino-acid biosynthesis; L-methionine biosynthesis via de novo pathway; O-acetyl-L-homoserine from L-homoserine: step 1/1.</text>
</comment>
<comment type="subunit">
    <text evidence="4">Homodimer.</text>
</comment>
<evidence type="ECO:0000256" key="2">
    <source>
        <dbReference type="ARBA" id="ARBA00022679"/>
    </source>
</evidence>
<keyword evidence="4" id="KW-0486">Methionine biosynthesis</keyword>
<feature type="domain" description="AB hydrolase-1" evidence="7">
    <location>
        <begin position="37"/>
        <end position="367"/>
    </location>
</feature>
<dbReference type="GO" id="GO:0005737">
    <property type="term" value="C:cytoplasm"/>
    <property type="evidence" value="ECO:0007669"/>
    <property type="project" value="UniProtKB-SubCell"/>
</dbReference>
<evidence type="ECO:0000256" key="6">
    <source>
        <dbReference type="SAM" id="MobiDB-lite"/>
    </source>
</evidence>
<dbReference type="AlphaFoldDB" id="A0ABD6AW62"/>
<organism evidence="8 9">
    <name type="scientific">Halomarina rubra</name>
    <dbReference type="NCBI Taxonomy" id="2071873"/>
    <lineage>
        <taxon>Archaea</taxon>
        <taxon>Methanobacteriati</taxon>
        <taxon>Methanobacteriota</taxon>
        <taxon>Stenosarchaea group</taxon>
        <taxon>Halobacteria</taxon>
        <taxon>Halobacteriales</taxon>
        <taxon>Natronomonadaceae</taxon>
        <taxon>Halomarina</taxon>
    </lineage>
</organism>
<dbReference type="Pfam" id="PF00561">
    <property type="entry name" value="Abhydrolase_1"/>
    <property type="match status" value="1"/>
</dbReference>
<comment type="similarity">
    <text evidence="4">Belongs to the AB hydrolase superfamily. MetX family.</text>
</comment>
<evidence type="ECO:0000256" key="1">
    <source>
        <dbReference type="ARBA" id="ARBA00003082"/>
    </source>
</evidence>
<keyword evidence="4" id="KW-0963">Cytoplasm</keyword>
<feature type="binding site" evidence="4">
    <location>
        <position position="222"/>
    </location>
    <ligand>
        <name>substrate</name>
    </ligand>
</feature>
<keyword evidence="9" id="KW-1185">Reference proteome</keyword>
<dbReference type="InterPro" id="IPR029058">
    <property type="entry name" value="AB_hydrolase_fold"/>
</dbReference>
<evidence type="ECO:0000259" key="7">
    <source>
        <dbReference type="Pfam" id="PF00561"/>
    </source>
</evidence>
<comment type="caution">
    <text evidence="8">The sequence shown here is derived from an EMBL/GenBank/DDBJ whole genome shotgun (WGS) entry which is preliminary data.</text>
</comment>
<feature type="region of interest" description="Disordered" evidence="6">
    <location>
        <begin position="237"/>
        <end position="256"/>
    </location>
</feature>
<name>A0ABD6AW62_9EURY</name>
<dbReference type="InterPro" id="IPR000073">
    <property type="entry name" value="AB_hydrolase_1"/>
</dbReference>
<dbReference type="HAMAP" id="MF_00296">
    <property type="entry name" value="MetX_acyltransf"/>
    <property type="match status" value="1"/>
</dbReference>
<keyword evidence="4 8" id="KW-0012">Acyltransferase</keyword>
<dbReference type="SUPFAM" id="SSF53474">
    <property type="entry name" value="alpha/beta-Hydrolases"/>
    <property type="match status" value="1"/>
</dbReference>
<dbReference type="PANTHER" id="PTHR32268:SF11">
    <property type="entry name" value="HOMOSERINE O-ACETYLTRANSFERASE"/>
    <property type="match status" value="1"/>
</dbReference>
<evidence type="ECO:0000256" key="3">
    <source>
        <dbReference type="ARBA" id="ARBA00049043"/>
    </source>
</evidence>
<dbReference type="PIRSF" id="PIRSF000443">
    <property type="entry name" value="Homoser_Ac_trans"/>
    <property type="match status" value="1"/>
</dbReference>
<evidence type="ECO:0000313" key="8">
    <source>
        <dbReference type="EMBL" id="MFD1513822.1"/>
    </source>
</evidence>
<dbReference type="EMBL" id="JBHUDC010000005">
    <property type="protein sequence ID" value="MFD1513822.1"/>
    <property type="molecule type" value="Genomic_DNA"/>
</dbReference>
<comment type="subcellular location">
    <subcellularLocation>
        <location evidence="4">Cytoplasm</location>
    </subcellularLocation>
</comment>
<dbReference type="Gene3D" id="3.40.50.1820">
    <property type="entry name" value="alpha/beta hydrolase"/>
    <property type="match status" value="1"/>
</dbReference>